<evidence type="ECO:0000256" key="3">
    <source>
        <dbReference type="PROSITE-ProRule" id="PRU00023"/>
    </source>
</evidence>
<dbReference type="InterPro" id="IPR002110">
    <property type="entry name" value="Ankyrin_rpt"/>
</dbReference>
<evidence type="ECO:0000313" key="4">
    <source>
        <dbReference type="EMBL" id="TCC54593.1"/>
    </source>
</evidence>
<dbReference type="PROSITE" id="PS50297">
    <property type="entry name" value="ANK_REP_REGION"/>
    <property type="match status" value="1"/>
</dbReference>
<sequence length="488" mass="53851">MPTRNLPNDPHLDHLRKQAKTLLKQVRAGDDEAVALADEFHPVQSLADAQLVIARSYGFPSWPRIVRHLELVDQYSRSPHRQSIGGPLDTPEQRAEEFLRLATLHYGQDDPARQRSAEQLLEQFPEVARSNIYTMAVAGELDGIREVLAADPWQAREEGGPYRWQPLLYITYGRLDVPHQVEIARLFLEHGADPNAGYLWQGMPSPFTALTGAFGRGEGDQPPHRNRVELARLLLDAGADPNDSQTMYNCGPGCPPPYDDVHLELLLEYGLGKGDGGPWHQRMTTAHPTPQQLLEDELVFAASTGLLHRAELVLAQGIDPEGRGTEHPGFCGHRAYEFAAIQGHTEIAELLRARGAAPLDDVHEVFAAVMRGETPDVSPELVARAIARNPYLPIRAAEIGRTEALEPLQNLGFDLSVMAGSAPIHQAAISGHLETVKKLIELGSDPELRDPSYNGNALGWAEHSWADDDRKQAVIDYLKGLRQGTGTR</sequence>
<feature type="repeat" description="ANK" evidence="3">
    <location>
        <begin position="419"/>
        <end position="451"/>
    </location>
</feature>
<keyword evidence="2 3" id="KW-0040">ANK repeat</keyword>
<accession>A0A4R0K3K5</accession>
<dbReference type="SUPFAM" id="SSF48403">
    <property type="entry name" value="Ankyrin repeat"/>
    <property type="match status" value="1"/>
</dbReference>
<dbReference type="AlphaFoldDB" id="A0A4R0K3K5"/>
<dbReference type="PANTHER" id="PTHR24189:SF71">
    <property type="entry name" value="ANKYRIN REPEAT DOMAIN 39"/>
    <property type="match status" value="1"/>
</dbReference>
<protein>
    <submittedName>
        <fullName evidence="4">Ankyrin repeat domain-containing protein</fullName>
    </submittedName>
</protein>
<dbReference type="Proteomes" id="UP000291144">
    <property type="component" value="Unassembled WGS sequence"/>
</dbReference>
<proteinExistence type="predicted"/>
<evidence type="ECO:0000313" key="5">
    <source>
        <dbReference type="Proteomes" id="UP000291144"/>
    </source>
</evidence>
<dbReference type="PANTHER" id="PTHR24189">
    <property type="entry name" value="MYOTROPHIN"/>
    <property type="match status" value="1"/>
</dbReference>
<evidence type="ECO:0000256" key="2">
    <source>
        <dbReference type="ARBA" id="ARBA00023043"/>
    </source>
</evidence>
<reference evidence="4 5" key="1">
    <citation type="submission" date="2019-02" db="EMBL/GenBank/DDBJ databases">
        <title>Kribbella capetownensis sp. nov. and Kribbella speibonae sp. nov., isolated from soil.</title>
        <authorList>
            <person name="Curtis S.M."/>
            <person name="Norton I."/>
            <person name="Everest G.J."/>
            <person name="Meyers P.R."/>
        </authorList>
    </citation>
    <scope>NUCLEOTIDE SEQUENCE [LARGE SCALE GENOMIC DNA]</scope>
    <source>
        <strain evidence="4 5">NRRL B-24813</strain>
    </source>
</reference>
<dbReference type="EMBL" id="SJKB01000018">
    <property type="protein sequence ID" value="TCC54593.1"/>
    <property type="molecule type" value="Genomic_DNA"/>
</dbReference>
<comment type="caution">
    <text evidence="4">The sequence shown here is derived from an EMBL/GenBank/DDBJ whole genome shotgun (WGS) entry which is preliminary data.</text>
</comment>
<dbReference type="SMART" id="SM00248">
    <property type="entry name" value="ANK"/>
    <property type="match status" value="4"/>
</dbReference>
<dbReference type="GO" id="GO:0005737">
    <property type="term" value="C:cytoplasm"/>
    <property type="evidence" value="ECO:0007669"/>
    <property type="project" value="TreeGrafter"/>
</dbReference>
<dbReference type="Pfam" id="PF00023">
    <property type="entry name" value="Ank"/>
    <property type="match status" value="1"/>
</dbReference>
<dbReference type="OrthoDB" id="928522at2"/>
<name>A0A4R0K3K5_9ACTN</name>
<dbReference type="InterPro" id="IPR050745">
    <property type="entry name" value="Multifunctional_regulatory"/>
</dbReference>
<dbReference type="PROSITE" id="PS50088">
    <property type="entry name" value="ANK_REPEAT"/>
    <property type="match status" value="1"/>
</dbReference>
<dbReference type="InterPro" id="IPR036770">
    <property type="entry name" value="Ankyrin_rpt-contain_sf"/>
</dbReference>
<dbReference type="RefSeq" id="WP_131364896.1">
    <property type="nucleotide sequence ID" value="NZ_SJKB01000018.1"/>
</dbReference>
<keyword evidence="1" id="KW-0677">Repeat</keyword>
<organism evidence="4 5">
    <name type="scientific">Kribbella pittospori</name>
    <dbReference type="NCBI Taxonomy" id="722689"/>
    <lineage>
        <taxon>Bacteria</taxon>
        <taxon>Bacillati</taxon>
        <taxon>Actinomycetota</taxon>
        <taxon>Actinomycetes</taxon>
        <taxon>Propionibacteriales</taxon>
        <taxon>Kribbellaceae</taxon>
        <taxon>Kribbella</taxon>
    </lineage>
</organism>
<evidence type="ECO:0000256" key="1">
    <source>
        <dbReference type="ARBA" id="ARBA00022737"/>
    </source>
</evidence>
<keyword evidence="5" id="KW-1185">Reference proteome</keyword>
<dbReference type="Gene3D" id="1.25.40.20">
    <property type="entry name" value="Ankyrin repeat-containing domain"/>
    <property type="match status" value="2"/>
</dbReference>
<gene>
    <name evidence="4" type="ORF">E0H73_38175</name>
</gene>